<keyword evidence="6" id="KW-1185">Reference proteome</keyword>
<keyword evidence="5" id="KW-0255">Endonuclease</keyword>
<dbReference type="PROSITE" id="PS51032">
    <property type="entry name" value="AP2_ERF"/>
    <property type="match status" value="1"/>
</dbReference>
<dbReference type="Gene3D" id="3.30.730.10">
    <property type="entry name" value="AP2/ERF domain"/>
    <property type="match status" value="1"/>
</dbReference>
<sequence>MEDFEDIIQHQNLQLHNSSISNEIGIIPLTQDKVALVDKEDLDYLNQWKWNTLKMHNSYYALRNTYLGTFEGKKKFKMVRMHRLILNAPKNMMVDHINGNGLDNRKSNLRICSNRQNTQNRKHGKKSSRYPGVYFNKRNKNWVARIQIKGKINFLGSFKDEKDAAKAYEKACRELVGEELICKTGKLN</sequence>
<dbReference type="InterPro" id="IPR003615">
    <property type="entry name" value="HNH_nuc"/>
</dbReference>
<dbReference type="InterPro" id="IPR044925">
    <property type="entry name" value="His-Me_finger_sf"/>
</dbReference>
<dbReference type="AlphaFoldDB" id="A0A8T5URQ0"/>
<evidence type="ECO:0000256" key="1">
    <source>
        <dbReference type="ARBA" id="ARBA00023015"/>
    </source>
</evidence>
<keyword evidence="1" id="KW-0805">Transcription regulation</keyword>
<dbReference type="GO" id="GO:0004519">
    <property type="term" value="F:endonuclease activity"/>
    <property type="evidence" value="ECO:0007669"/>
    <property type="project" value="UniProtKB-KW"/>
</dbReference>
<evidence type="ECO:0000259" key="4">
    <source>
        <dbReference type="PROSITE" id="PS51032"/>
    </source>
</evidence>
<dbReference type="RefSeq" id="WP_223791916.1">
    <property type="nucleotide sequence ID" value="NZ_JAIOUQ010000011.1"/>
</dbReference>
<dbReference type="EMBL" id="JAIOUQ010000011">
    <property type="protein sequence ID" value="MBZ2166364.1"/>
    <property type="molecule type" value="Genomic_DNA"/>
</dbReference>
<keyword evidence="3" id="KW-0804">Transcription</keyword>
<feature type="domain" description="AP2/ERF" evidence="4">
    <location>
        <begin position="129"/>
        <end position="188"/>
    </location>
</feature>
<dbReference type="SUPFAM" id="SSF54171">
    <property type="entry name" value="DNA-binding domain"/>
    <property type="match status" value="1"/>
</dbReference>
<evidence type="ECO:0000313" key="6">
    <source>
        <dbReference type="Proteomes" id="UP000825933"/>
    </source>
</evidence>
<dbReference type="Pfam" id="PF13392">
    <property type="entry name" value="HNH_3"/>
    <property type="match status" value="1"/>
</dbReference>
<reference evidence="6" key="1">
    <citation type="journal article" date="2022" name="Microbiol. Resour. Announc.">
        <title>Draft Genome Sequence of a Methanogenic Archaeon from West Spitsbergen Permafrost.</title>
        <authorList>
            <person name="Trubitsyn V."/>
            <person name="Rivkina E."/>
            <person name="Shcherbakova V."/>
        </authorList>
    </citation>
    <scope>NUCLEOTIDE SEQUENCE [LARGE SCALE GENOMIC DNA]</scope>
    <source>
        <strain evidence="6">VT</strain>
    </source>
</reference>
<dbReference type="InterPro" id="IPR001471">
    <property type="entry name" value="AP2/ERF_dom"/>
</dbReference>
<gene>
    <name evidence="5" type="ORF">K8N75_09975</name>
</gene>
<evidence type="ECO:0000313" key="5">
    <source>
        <dbReference type="EMBL" id="MBZ2166364.1"/>
    </source>
</evidence>
<dbReference type="GO" id="GO:0003700">
    <property type="term" value="F:DNA-binding transcription factor activity"/>
    <property type="evidence" value="ECO:0007669"/>
    <property type="project" value="InterPro"/>
</dbReference>
<name>A0A8T5URQ0_9EURY</name>
<dbReference type="Gene3D" id="3.90.75.20">
    <property type="match status" value="1"/>
</dbReference>
<dbReference type="GO" id="GO:0003677">
    <property type="term" value="F:DNA binding"/>
    <property type="evidence" value="ECO:0007669"/>
    <property type="project" value="UniProtKB-KW"/>
</dbReference>
<comment type="caution">
    <text evidence="5">The sequence shown here is derived from an EMBL/GenBank/DDBJ whole genome shotgun (WGS) entry which is preliminary data.</text>
</comment>
<proteinExistence type="predicted"/>
<dbReference type="Proteomes" id="UP000825933">
    <property type="component" value="Unassembled WGS sequence"/>
</dbReference>
<evidence type="ECO:0000256" key="2">
    <source>
        <dbReference type="ARBA" id="ARBA00023125"/>
    </source>
</evidence>
<accession>A0A8T5URQ0</accession>
<dbReference type="InterPro" id="IPR036955">
    <property type="entry name" value="AP2/ERF_dom_sf"/>
</dbReference>
<keyword evidence="5" id="KW-0378">Hydrolase</keyword>
<protein>
    <submittedName>
        <fullName evidence="5">HNH endonuclease</fullName>
    </submittedName>
</protein>
<organism evidence="5 6">
    <name type="scientific">Methanobacterium spitsbergense</name>
    <dbReference type="NCBI Taxonomy" id="2874285"/>
    <lineage>
        <taxon>Archaea</taxon>
        <taxon>Methanobacteriati</taxon>
        <taxon>Methanobacteriota</taxon>
        <taxon>Methanomada group</taxon>
        <taxon>Methanobacteria</taxon>
        <taxon>Methanobacteriales</taxon>
        <taxon>Methanobacteriaceae</taxon>
        <taxon>Methanobacterium</taxon>
    </lineage>
</organism>
<evidence type="ECO:0000256" key="3">
    <source>
        <dbReference type="ARBA" id="ARBA00023163"/>
    </source>
</evidence>
<dbReference type="InterPro" id="IPR016177">
    <property type="entry name" value="DNA-bd_dom_sf"/>
</dbReference>
<keyword evidence="2" id="KW-0238">DNA-binding</keyword>
<dbReference type="SUPFAM" id="SSF54060">
    <property type="entry name" value="His-Me finger endonucleases"/>
    <property type="match status" value="1"/>
</dbReference>
<keyword evidence="5" id="KW-0540">Nuclease</keyword>